<dbReference type="InterPro" id="IPR051922">
    <property type="entry name" value="Bact_Sporulation_Assoc"/>
</dbReference>
<evidence type="ECO:0000313" key="2">
    <source>
        <dbReference type="EMBL" id="RAZ69208.1"/>
    </source>
</evidence>
<keyword evidence="1" id="KW-0732">Signal</keyword>
<dbReference type="OrthoDB" id="363232at2"/>
<sequence>MGKRLTMIYGKVLTTAALAAALALGAVLPTGAASAATLTEGNSYRVFGSDRYQTSLEVSWYGWGDGEAETVVVATGADFPDALAATPLASSYYAPLLLTKKDSLPAGFADELKRLGAKNVILIGGTGAVSEKVQNEIAKLGIAVDRISGKSRYETAVKIAEELGMDGSLFVTTGASFADSLSISPSAGYIEEPILLVPATGAVPAVVADYIKANQPEWPFIIGGEKAVAPSVEALFTEEPMRLAGVSRYDTNQAINDFMYEVGVFEEKYDVFVSTGTNFPDALSGSALASLYAAPLVLTAANPTAASKEQIVEYSTEDTFYTILGGEKAVSSDTLKKLFAK</sequence>
<dbReference type="RefSeq" id="WP_112229940.1">
    <property type="nucleotide sequence ID" value="NZ_QLZQ01000001.1"/>
</dbReference>
<gene>
    <name evidence="2" type="ORF">DP119_00665</name>
</gene>
<feature type="signal peptide" evidence="1">
    <location>
        <begin position="1"/>
        <end position="35"/>
    </location>
</feature>
<reference evidence="2 3" key="1">
    <citation type="submission" date="2018-06" db="EMBL/GenBank/DDBJ databases">
        <title>The draft genome sequences of strains SCU63 and S1.</title>
        <authorList>
            <person name="Gan L."/>
        </authorList>
    </citation>
    <scope>NUCLEOTIDE SEQUENCE [LARGE SCALE GENOMIC DNA]</scope>
    <source>
        <strain evidence="2 3">S1</strain>
    </source>
</reference>
<comment type="caution">
    <text evidence="2">The sequence shown here is derived from an EMBL/GenBank/DDBJ whole genome shotgun (WGS) entry which is preliminary data.</text>
</comment>
<dbReference type="InterPro" id="IPR007253">
    <property type="entry name" value="Cell_wall-bd_2"/>
</dbReference>
<evidence type="ECO:0000313" key="3">
    <source>
        <dbReference type="Proteomes" id="UP000251869"/>
    </source>
</evidence>
<accession>A0A365K8X1</accession>
<dbReference type="Pfam" id="PF04122">
    <property type="entry name" value="CW_binding_2"/>
    <property type="match status" value="3"/>
</dbReference>
<organism evidence="2 3">
    <name type="scientific">Planococcus maitriensis</name>
    <dbReference type="NCBI Taxonomy" id="221799"/>
    <lineage>
        <taxon>Bacteria</taxon>
        <taxon>Bacillati</taxon>
        <taxon>Bacillota</taxon>
        <taxon>Bacilli</taxon>
        <taxon>Bacillales</taxon>
        <taxon>Caryophanaceae</taxon>
        <taxon>Planococcus</taxon>
    </lineage>
</organism>
<dbReference type="Gene3D" id="3.40.50.12090">
    <property type="match status" value="2"/>
</dbReference>
<protein>
    <recommendedName>
        <fullName evidence="4">Cell wall-binding repeat-containing protein</fullName>
    </recommendedName>
</protein>
<feature type="chain" id="PRO_5016975361" description="Cell wall-binding repeat-containing protein" evidence="1">
    <location>
        <begin position="36"/>
        <end position="341"/>
    </location>
</feature>
<proteinExistence type="predicted"/>
<evidence type="ECO:0008006" key="4">
    <source>
        <dbReference type="Google" id="ProtNLM"/>
    </source>
</evidence>
<name>A0A365K8X1_9BACL</name>
<dbReference type="EMBL" id="QLZQ01000001">
    <property type="protein sequence ID" value="RAZ69208.1"/>
    <property type="molecule type" value="Genomic_DNA"/>
</dbReference>
<dbReference type="AlphaFoldDB" id="A0A365K8X1"/>
<dbReference type="PANTHER" id="PTHR30032:SF8">
    <property type="entry name" value="GERMINATION-SPECIFIC N-ACETYLMURAMOYL-L-ALANINE AMIDASE"/>
    <property type="match status" value="1"/>
</dbReference>
<keyword evidence="3" id="KW-1185">Reference proteome</keyword>
<dbReference type="Proteomes" id="UP000251869">
    <property type="component" value="Unassembled WGS sequence"/>
</dbReference>
<dbReference type="PANTHER" id="PTHR30032">
    <property type="entry name" value="N-ACETYLMURAMOYL-L-ALANINE AMIDASE-RELATED"/>
    <property type="match status" value="1"/>
</dbReference>
<evidence type="ECO:0000256" key="1">
    <source>
        <dbReference type="SAM" id="SignalP"/>
    </source>
</evidence>